<protein>
    <recommendedName>
        <fullName evidence="6">50S ribosomal protein L35</fullName>
    </recommendedName>
</protein>
<evidence type="ECO:0000256" key="1">
    <source>
        <dbReference type="ARBA" id="ARBA00006598"/>
    </source>
</evidence>
<reference evidence="5" key="1">
    <citation type="journal article" date="2014" name="Front. Microbiol.">
        <title>High frequency of phylogenetically diverse reductive dehalogenase-homologous genes in deep subseafloor sedimentary metagenomes.</title>
        <authorList>
            <person name="Kawai M."/>
            <person name="Futagami T."/>
            <person name="Toyoda A."/>
            <person name="Takaki Y."/>
            <person name="Nishi S."/>
            <person name="Hori S."/>
            <person name="Arai W."/>
            <person name="Tsubouchi T."/>
            <person name="Morono Y."/>
            <person name="Uchiyama I."/>
            <person name="Ito T."/>
            <person name="Fujiyama A."/>
            <person name="Inagaki F."/>
            <person name="Takami H."/>
        </authorList>
    </citation>
    <scope>NUCLEOTIDE SEQUENCE</scope>
    <source>
        <strain evidence="5">Expedition CK06-06</strain>
    </source>
</reference>
<dbReference type="NCBIfam" id="TIGR00001">
    <property type="entry name" value="rpmI_bact"/>
    <property type="match status" value="1"/>
</dbReference>
<comment type="caution">
    <text evidence="5">The sequence shown here is derived from an EMBL/GenBank/DDBJ whole genome shotgun (WGS) entry which is preliminary data.</text>
</comment>
<evidence type="ECO:0008006" key="6">
    <source>
        <dbReference type="Google" id="ProtNLM"/>
    </source>
</evidence>
<name>X1KVE2_9ZZZZ</name>
<dbReference type="HAMAP" id="MF_00514">
    <property type="entry name" value="Ribosomal_bL35"/>
    <property type="match status" value="1"/>
</dbReference>
<dbReference type="PRINTS" id="PR00064">
    <property type="entry name" value="RIBOSOMALL35"/>
</dbReference>
<sequence>MPKIKTHKGAAKRFKVTGSGKIVRVKAYKGHILTKKNAERKRRLGRKQEVSASDKKKVLQ</sequence>
<accession>X1KVE2</accession>
<dbReference type="SUPFAM" id="SSF143034">
    <property type="entry name" value="L35p-like"/>
    <property type="match status" value="1"/>
</dbReference>
<dbReference type="GO" id="GO:0003735">
    <property type="term" value="F:structural constituent of ribosome"/>
    <property type="evidence" value="ECO:0007669"/>
    <property type="project" value="InterPro"/>
</dbReference>
<dbReference type="PANTHER" id="PTHR33343:SF1">
    <property type="entry name" value="LARGE RIBOSOMAL SUBUNIT PROTEIN BL35M"/>
    <property type="match status" value="1"/>
</dbReference>
<dbReference type="Gene3D" id="4.10.410.60">
    <property type="match status" value="1"/>
</dbReference>
<evidence type="ECO:0000313" key="5">
    <source>
        <dbReference type="EMBL" id="GAH97595.1"/>
    </source>
</evidence>
<dbReference type="InterPro" id="IPR037229">
    <property type="entry name" value="Ribosomal_bL35_sf"/>
</dbReference>
<dbReference type="GO" id="GO:0006412">
    <property type="term" value="P:translation"/>
    <property type="evidence" value="ECO:0007669"/>
    <property type="project" value="InterPro"/>
</dbReference>
<feature type="compositionally biased region" description="Basic and acidic residues" evidence="4">
    <location>
        <begin position="46"/>
        <end position="60"/>
    </location>
</feature>
<evidence type="ECO:0000256" key="4">
    <source>
        <dbReference type="SAM" id="MobiDB-lite"/>
    </source>
</evidence>
<proteinExistence type="inferred from homology"/>
<feature type="region of interest" description="Disordered" evidence="4">
    <location>
        <begin position="34"/>
        <end position="60"/>
    </location>
</feature>
<dbReference type="GO" id="GO:0015934">
    <property type="term" value="C:large ribosomal subunit"/>
    <property type="evidence" value="ECO:0007669"/>
    <property type="project" value="TreeGrafter"/>
</dbReference>
<organism evidence="5">
    <name type="scientific">marine sediment metagenome</name>
    <dbReference type="NCBI Taxonomy" id="412755"/>
    <lineage>
        <taxon>unclassified sequences</taxon>
        <taxon>metagenomes</taxon>
        <taxon>ecological metagenomes</taxon>
    </lineage>
</organism>
<keyword evidence="2" id="KW-0689">Ribosomal protein</keyword>
<dbReference type="PANTHER" id="PTHR33343">
    <property type="entry name" value="54S RIBOSOMAL PROTEIN BL35M"/>
    <property type="match status" value="1"/>
</dbReference>
<dbReference type="FunFam" id="4.10.410.60:FF:000001">
    <property type="entry name" value="50S ribosomal protein L35"/>
    <property type="match status" value="1"/>
</dbReference>
<comment type="similarity">
    <text evidence="1">Belongs to the bacterial ribosomal protein bL35 family.</text>
</comment>
<evidence type="ECO:0000256" key="2">
    <source>
        <dbReference type="ARBA" id="ARBA00022980"/>
    </source>
</evidence>
<gene>
    <name evidence="5" type="ORF">S06H3_04438</name>
</gene>
<dbReference type="Pfam" id="PF01632">
    <property type="entry name" value="Ribosomal_L35p"/>
    <property type="match status" value="1"/>
</dbReference>
<dbReference type="PROSITE" id="PS00936">
    <property type="entry name" value="RIBOSOMAL_L35"/>
    <property type="match status" value="1"/>
</dbReference>
<dbReference type="InterPro" id="IPR021137">
    <property type="entry name" value="Ribosomal_bL35-like"/>
</dbReference>
<feature type="compositionally biased region" description="Basic residues" evidence="4">
    <location>
        <begin position="34"/>
        <end position="45"/>
    </location>
</feature>
<evidence type="ECO:0000256" key="3">
    <source>
        <dbReference type="ARBA" id="ARBA00023274"/>
    </source>
</evidence>
<dbReference type="InterPro" id="IPR001706">
    <property type="entry name" value="Ribosomal_bL35"/>
</dbReference>
<dbReference type="AlphaFoldDB" id="X1KVE2"/>
<dbReference type="EMBL" id="BARV01001556">
    <property type="protein sequence ID" value="GAH97595.1"/>
    <property type="molecule type" value="Genomic_DNA"/>
</dbReference>
<dbReference type="InterPro" id="IPR018265">
    <property type="entry name" value="Ribosomal_bL35_CS"/>
</dbReference>
<keyword evidence="3" id="KW-0687">Ribonucleoprotein</keyword>